<dbReference type="STRING" id="282199.GCA_001049735_02530"/>
<comment type="similarity">
    <text evidence="9">Belongs to the SecE/SEC61-gamma family.</text>
</comment>
<dbReference type="HAMAP" id="MF_00422">
    <property type="entry name" value="SecE"/>
    <property type="match status" value="1"/>
</dbReference>
<keyword evidence="7 9" id="KW-0811">Translocation</keyword>
<evidence type="ECO:0000256" key="6">
    <source>
        <dbReference type="ARBA" id="ARBA00022989"/>
    </source>
</evidence>
<dbReference type="PANTHER" id="PTHR33910">
    <property type="entry name" value="PROTEIN TRANSLOCASE SUBUNIT SECE"/>
    <property type="match status" value="1"/>
</dbReference>
<sequence>MANPLQFIQQVRTEVGRVTWPTRREVVLTTIMVFMMAVLTAIFFFFVDWIIRSGLSFILNG</sequence>
<evidence type="ECO:0000256" key="3">
    <source>
        <dbReference type="ARBA" id="ARBA00022475"/>
    </source>
</evidence>
<proteinExistence type="inferred from homology"/>
<dbReference type="RefSeq" id="WP_048599871.1">
    <property type="nucleotide sequence ID" value="NZ_CAXIAP010000044.1"/>
</dbReference>
<dbReference type="GO" id="GO:0006605">
    <property type="term" value="P:protein targeting"/>
    <property type="evidence" value="ECO:0007669"/>
    <property type="project" value="UniProtKB-UniRule"/>
</dbReference>
<evidence type="ECO:0000256" key="4">
    <source>
        <dbReference type="ARBA" id="ARBA00022692"/>
    </source>
</evidence>
<keyword evidence="3 9" id="KW-1003">Cell membrane</keyword>
<organism evidence="10 11">
    <name type="scientific">Nereida ignava</name>
    <dbReference type="NCBI Taxonomy" id="282199"/>
    <lineage>
        <taxon>Bacteria</taxon>
        <taxon>Pseudomonadati</taxon>
        <taxon>Pseudomonadota</taxon>
        <taxon>Alphaproteobacteria</taxon>
        <taxon>Rhodobacterales</taxon>
        <taxon>Roseobacteraceae</taxon>
        <taxon>Nereida</taxon>
    </lineage>
</organism>
<dbReference type="InterPro" id="IPR001901">
    <property type="entry name" value="Translocase_SecE/Sec61-g"/>
</dbReference>
<evidence type="ECO:0000256" key="2">
    <source>
        <dbReference type="ARBA" id="ARBA00022448"/>
    </source>
</evidence>
<evidence type="ECO:0000256" key="8">
    <source>
        <dbReference type="ARBA" id="ARBA00023136"/>
    </source>
</evidence>
<gene>
    <name evidence="9" type="primary">secE</name>
    <name evidence="10" type="ORF">NIG5292_02531</name>
</gene>
<dbReference type="AlphaFoldDB" id="A0A0U1NP28"/>
<dbReference type="PANTHER" id="PTHR33910:SF1">
    <property type="entry name" value="PROTEIN TRANSLOCASE SUBUNIT SECE"/>
    <property type="match status" value="1"/>
</dbReference>
<evidence type="ECO:0000256" key="9">
    <source>
        <dbReference type="HAMAP-Rule" id="MF_00422"/>
    </source>
</evidence>
<reference evidence="10 11" key="1">
    <citation type="submission" date="2015-04" db="EMBL/GenBank/DDBJ databases">
        <authorList>
            <person name="Syromyatnikov M.Y."/>
            <person name="Popov V.N."/>
        </authorList>
    </citation>
    <scope>NUCLEOTIDE SEQUENCE [LARGE SCALE GENOMIC DNA]</scope>
    <source>
        <strain evidence="10 11">CECT 5292</strain>
    </source>
</reference>
<dbReference type="InterPro" id="IPR005807">
    <property type="entry name" value="SecE_bac"/>
</dbReference>
<comment type="function">
    <text evidence="9">Essential subunit of the Sec protein translocation channel SecYEG. Clamps together the 2 halves of SecY. May contact the channel plug during translocation.</text>
</comment>
<comment type="subcellular location">
    <subcellularLocation>
        <location evidence="9">Cell membrane</location>
        <topology evidence="9">Single-pass membrane protein</topology>
    </subcellularLocation>
    <subcellularLocation>
        <location evidence="1">Membrane</location>
    </subcellularLocation>
</comment>
<dbReference type="Proteomes" id="UP000048949">
    <property type="component" value="Unassembled WGS sequence"/>
</dbReference>
<keyword evidence="6 9" id="KW-1133">Transmembrane helix</keyword>
<dbReference type="GO" id="GO:0008320">
    <property type="term" value="F:protein transmembrane transporter activity"/>
    <property type="evidence" value="ECO:0007669"/>
    <property type="project" value="UniProtKB-UniRule"/>
</dbReference>
<dbReference type="InterPro" id="IPR038379">
    <property type="entry name" value="SecE_sf"/>
</dbReference>
<evidence type="ECO:0000256" key="1">
    <source>
        <dbReference type="ARBA" id="ARBA00004370"/>
    </source>
</evidence>
<keyword evidence="11" id="KW-1185">Reference proteome</keyword>
<dbReference type="OrthoDB" id="9812738at2"/>
<dbReference type="GO" id="GO:0009306">
    <property type="term" value="P:protein secretion"/>
    <property type="evidence" value="ECO:0007669"/>
    <property type="project" value="UniProtKB-UniRule"/>
</dbReference>
<evidence type="ECO:0000313" key="10">
    <source>
        <dbReference type="EMBL" id="CRK76467.1"/>
    </source>
</evidence>
<dbReference type="Gene3D" id="1.20.5.1030">
    <property type="entry name" value="Preprotein translocase secy subunit"/>
    <property type="match status" value="1"/>
</dbReference>
<keyword evidence="8 9" id="KW-0472">Membrane</keyword>
<evidence type="ECO:0000256" key="5">
    <source>
        <dbReference type="ARBA" id="ARBA00022927"/>
    </source>
</evidence>
<keyword evidence="5 9" id="KW-0653">Protein transport</keyword>
<keyword evidence="2 9" id="KW-0813">Transport</keyword>
<dbReference type="GO" id="GO:0005886">
    <property type="term" value="C:plasma membrane"/>
    <property type="evidence" value="ECO:0007669"/>
    <property type="project" value="UniProtKB-SubCell"/>
</dbReference>
<keyword evidence="4 9" id="KW-0812">Transmembrane</keyword>
<evidence type="ECO:0000313" key="11">
    <source>
        <dbReference type="Proteomes" id="UP000048949"/>
    </source>
</evidence>
<dbReference type="NCBIfam" id="TIGR00964">
    <property type="entry name" value="secE_bact"/>
    <property type="match status" value="1"/>
</dbReference>
<dbReference type="GO" id="GO:0043952">
    <property type="term" value="P:protein transport by the Sec complex"/>
    <property type="evidence" value="ECO:0007669"/>
    <property type="project" value="UniProtKB-UniRule"/>
</dbReference>
<evidence type="ECO:0000256" key="7">
    <source>
        <dbReference type="ARBA" id="ARBA00023010"/>
    </source>
</evidence>
<dbReference type="GO" id="GO:0065002">
    <property type="term" value="P:intracellular protein transmembrane transport"/>
    <property type="evidence" value="ECO:0007669"/>
    <property type="project" value="UniProtKB-UniRule"/>
</dbReference>
<protein>
    <recommendedName>
        <fullName evidence="9">Protein translocase subunit SecE</fullName>
    </recommendedName>
</protein>
<accession>A0A0U1NP28</accession>
<dbReference type="EMBL" id="CVQV01000021">
    <property type="protein sequence ID" value="CRK76467.1"/>
    <property type="molecule type" value="Genomic_DNA"/>
</dbReference>
<comment type="subunit">
    <text evidence="9">Component of the Sec protein translocase complex. Heterotrimer consisting of SecY, SecE and SecG subunits. The heterotrimers can form oligomers, although 1 heterotrimer is thought to be able to translocate proteins. Interacts with the ribosome. Interacts with SecDF, and other proteins may be involved. Interacts with SecA.</text>
</comment>
<feature type="transmembrane region" description="Helical" evidence="9">
    <location>
        <begin position="26"/>
        <end position="51"/>
    </location>
</feature>
<name>A0A0U1NP28_9RHOB</name>
<dbReference type="Pfam" id="PF00584">
    <property type="entry name" value="SecE"/>
    <property type="match status" value="1"/>
</dbReference>